<reference evidence="1" key="1">
    <citation type="submission" date="2023-07" db="EMBL/GenBank/DDBJ databases">
        <title>draft genome sequence of fig (Ficus carica).</title>
        <authorList>
            <person name="Takahashi T."/>
            <person name="Nishimura K."/>
        </authorList>
    </citation>
    <scope>NUCLEOTIDE SEQUENCE</scope>
</reference>
<proteinExistence type="predicted"/>
<sequence length="174" mass="19248">MYRGGEAISPPSVVDEDASGMVACTLVGAGLSLITCDLRLNYSDAEEARQRVASAHNTCHTTRQMGLDFGLPQAWRDMDVIGLYAQLYLAPVSQEVKAHRHLLVILYQYISLVSLLFSKSRHQTTLISPPLVSAPYGGSPTSLYEALFLPKFGRKGLEDREKPRMVKLSVIPWL</sequence>
<comment type="caution">
    <text evidence="1">The sequence shown here is derived from an EMBL/GenBank/DDBJ whole genome shotgun (WGS) entry which is preliminary data.</text>
</comment>
<dbReference type="Proteomes" id="UP001187192">
    <property type="component" value="Unassembled WGS sequence"/>
</dbReference>
<protein>
    <submittedName>
        <fullName evidence="1">Uncharacterized protein</fullName>
    </submittedName>
</protein>
<dbReference type="EMBL" id="BTGU01000088">
    <property type="protein sequence ID" value="GMN59536.1"/>
    <property type="molecule type" value="Genomic_DNA"/>
</dbReference>
<name>A0AA88DQR0_FICCA</name>
<dbReference type="AlphaFoldDB" id="A0AA88DQR0"/>
<evidence type="ECO:0000313" key="1">
    <source>
        <dbReference type="EMBL" id="GMN59536.1"/>
    </source>
</evidence>
<gene>
    <name evidence="1" type="ORF">TIFTF001_028622</name>
</gene>
<keyword evidence="2" id="KW-1185">Reference proteome</keyword>
<accession>A0AA88DQR0</accession>
<evidence type="ECO:0000313" key="2">
    <source>
        <dbReference type="Proteomes" id="UP001187192"/>
    </source>
</evidence>
<organism evidence="1 2">
    <name type="scientific">Ficus carica</name>
    <name type="common">Common fig</name>
    <dbReference type="NCBI Taxonomy" id="3494"/>
    <lineage>
        <taxon>Eukaryota</taxon>
        <taxon>Viridiplantae</taxon>
        <taxon>Streptophyta</taxon>
        <taxon>Embryophyta</taxon>
        <taxon>Tracheophyta</taxon>
        <taxon>Spermatophyta</taxon>
        <taxon>Magnoliopsida</taxon>
        <taxon>eudicotyledons</taxon>
        <taxon>Gunneridae</taxon>
        <taxon>Pentapetalae</taxon>
        <taxon>rosids</taxon>
        <taxon>fabids</taxon>
        <taxon>Rosales</taxon>
        <taxon>Moraceae</taxon>
        <taxon>Ficeae</taxon>
        <taxon>Ficus</taxon>
    </lineage>
</organism>